<feature type="region of interest" description="Disordered" evidence="1">
    <location>
        <begin position="1"/>
        <end position="32"/>
    </location>
</feature>
<evidence type="ECO:0000313" key="2">
    <source>
        <dbReference type="EMBL" id="MPM18230.1"/>
    </source>
</evidence>
<comment type="caution">
    <text evidence="2">The sequence shown here is derived from an EMBL/GenBank/DDBJ whole genome shotgun (WGS) entry which is preliminary data.</text>
</comment>
<protein>
    <submittedName>
        <fullName evidence="2">Uncharacterized protein</fullName>
    </submittedName>
</protein>
<feature type="region of interest" description="Disordered" evidence="1">
    <location>
        <begin position="57"/>
        <end position="89"/>
    </location>
</feature>
<dbReference type="AlphaFoldDB" id="A0A644XPU4"/>
<proteinExistence type="predicted"/>
<reference evidence="2" key="1">
    <citation type="submission" date="2019-08" db="EMBL/GenBank/DDBJ databases">
        <authorList>
            <person name="Kucharzyk K."/>
            <person name="Murdoch R.W."/>
            <person name="Higgins S."/>
            <person name="Loffler F."/>
        </authorList>
    </citation>
    <scope>NUCLEOTIDE SEQUENCE</scope>
</reference>
<evidence type="ECO:0000256" key="1">
    <source>
        <dbReference type="SAM" id="MobiDB-lite"/>
    </source>
</evidence>
<gene>
    <name evidence="2" type="ORF">SDC9_64636</name>
</gene>
<name>A0A644XPU4_9ZZZZ</name>
<feature type="compositionally biased region" description="Basic and acidic residues" evidence="1">
    <location>
        <begin position="78"/>
        <end position="89"/>
    </location>
</feature>
<dbReference type="EMBL" id="VSSQ01002943">
    <property type="protein sequence ID" value="MPM18230.1"/>
    <property type="molecule type" value="Genomic_DNA"/>
</dbReference>
<sequence>MQPHGAHFGGGVSPAVAGGIHQGDSENGTLDPAVHHARGSALVGNKAGRPGPAALEKQLHRAHPRPRGNAGILPVGTGDRRAGENRSRGGEVVRVHKVKGTDLQGHFSHFKSFLHRSSSSSSEQRGAEDGGFQQFPGEFRLCHDFLPSVQFHFRNRTIRTFPACSSWSTETVSVRMPTR</sequence>
<organism evidence="2">
    <name type="scientific">bioreactor metagenome</name>
    <dbReference type="NCBI Taxonomy" id="1076179"/>
    <lineage>
        <taxon>unclassified sequences</taxon>
        <taxon>metagenomes</taxon>
        <taxon>ecological metagenomes</taxon>
    </lineage>
</organism>
<accession>A0A644XPU4</accession>